<dbReference type="EMBL" id="BK032817">
    <property type="protein sequence ID" value="DAF61785.1"/>
    <property type="molecule type" value="Genomic_DNA"/>
</dbReference>
<dbReference type="GO" id="GO:0009295">
    <property type="term" value="C:nucleoid"/>
    <property type="evidence" value="ECO:0007669"/>
    <property type="project" value="TreeGrafter"/>
</dbReference>
<dbReference type="InterPro" id="IPR011344">
    <property type="entry name" value="ssDNA-bd"/>
</dbReference>
<dbReference type="GO" id="GO:0003697">
    <property type="term" value="F:single-stranded DNA binding"/>
    <property type="evidence" value="ECO:0007669"/>
    <property type="project" value="InterPro"/>
</dbReference>
<dbReference type="Gene3D" id="2.40.50.140">
    <property type="entry name" value="Nucleic acid-binding proteins"/>
    <property type="match status" value="1"/>
</dbReference>
<evidence type="ECO:0000256" key="1">
    <source>
        <dbReference type="ARBA" id="ARBA00023125"/>
    </source>
</evidence>
<dbReference type="PROSITE" id="PS50935">
    <property type="entry name" value="SSB"/>
    <property type="match status" value="1"/>
</dbReference>
<feature type="region of interest" description="Disordered" evidence="3">
    <location>
        <begin position="111"/>
        <end position="148"/>
    </location>
</feature>
<organism evidence="4">
    <name type="scientific">Siphoviridae sp. ctbgC51</name>
    <dbReference type="NCBI Taxonomy" id="2827901"/>
    <lineage>
        <taxon>Viruses</taxon>
        <taxon>Duplodnaviria</taxon>
        <taxon>Heunggongvirae</taxon>
        <taxon>Uroviricota</taxon>
        <taxon>Caudoviricetes</taxon>
    </lineage>
</organism>
<dbReference type="GO" id="GO:0006260">
    <property type="term" value="P:DNA replication"/>
    <property type="evidence" value="ECO:0007669"/>
    <property type="project" value="InterPro"/>
</dbReference>
<evidence type="ECO:0000256" key="2">
    <source>
        <dbReference type="PROSITE-ProRule" id="PRU00252"/>
    </source>
</evidence>
<dbReference type="InterPro" id="IPR000424">
    <property type="entry name" value="Primosome_PriB/ssb"/>
</dbReference>
<dbReference type="SUPFAM" id="SSF50249">
    <property type="entry name" value="Nucleic acid-binding proteins"/>
    <property type="match status" value="1"/>
</dbReference>
<keyword evidence="1 2" id="KW-0238">DNA-binding</keyword>
<dbReference type="InterPro" id="IPR012340">
    <property type="entry name" value="NA-bd_OB-fold"/>
</dbReference>
<dbReference type="CDD" id="cd04496">
    <property type="entry name" value="SSB_OBF"/>
    <property type="match status" value="1"/>
</dbReference>
<accession>A0A8S5TEV3</accession>
<dbReference type="HAMAP" id="MF_00984">
    <property type="entry name" value="SSB"/>
    <property type="match status" value="1"/>
</dbReference>
<dbReference type="PANTHER" id="PTHR10302:SF27">
    <property type="entry name" value="SINGLE-STRANDED DNA-BINDING PROTEIN"/>
    <property type="match status" value="1"/>
</dbReference>
<name>A0A8S5TEV3_9CAUD</name>
<evidence type="ECO:0000313" key="4">
    <source>
        <dbReference type="EMBL" id="DAF61785.1"/>
    </source>
</evidence>
<dbReference type="PANTHER" id="PTHR10302">
    <property type="entry name" value="SINGLE-STRANDED DNA-BINDING PROTEIN"/>
    <property type="match status" value="1"/>
</dbReference>
<evidence type="ECO:0000256" key="3">
    <source>
        <dbReference type="SAM" id="MobiDB-lite"/>
    </source>
</evidence>
<dbReference type="Pfam" id="PF00436">
    <property type="entry name" value="SSB"/>
    <property type="match status" value="1"/>
</dbReference>
<dbReference type="NCBIfam" id="TIGR00621">
    <property type="entry name" value="ssb"/>
    <property type="match status" value="1"/>
</dbReference>
<protein>
    <submittedName>
        <fullName evidence="4">Single strand binding protein</fullName>
    </submittedName>
</protein>
<proteinExistence type="inferred from homology"/>
<sequence>MGEWKMLNRIIVQGRIVKKPEMRVTQSGKSVASFTLAVERDYAAQGQERETDFLDVNAWNQTAEFVGKYLDKGSMALIDGKLQIRNWTDKDGNKRRNAEIVAERVYFCGSKPTDGTSKSSHTAPVPASATDVPEGFTMLDENADDLPF</sequence>
<reference evidence="4" key="1">
    <citation type="journal article" date="2021" name="Proc. Natl. Acad. Sci. U.S.A.">
        <title>A Catalog of Tens of Thousands of Viruses from Human Metagenomes Reveals Hidden Associations with Chronic Diseases.</title>
        <authorList>
            <person name="Tisza M.J."/>
            <person name="Buck C.B."/>
        </authorList>
    </citation>
    <scope>NUCLEOTIDE SEQUENCE</scope>
    <source>
        <strain evidence="4">CtbgC51</strain>
    </source>
</reference>
<feature type="compositionally biased region" description="Polar residues" evidence="3">
    <location>
        <begin position="113"/>
        <end position="122"/>
    </location>
</feature>